<reference evidence="1" key="2">
    <citation type="journal article" date="2015" name="Fish Shellfish Immunol.">
        <title>Early steps in the European eel (Anguilla anguilla)-Vibrio vulnificus interaction in the gills: Role of the RtxA13 toxin.</title>
        <authorList>
            <person name="Callol A."/>
            <person name="Pajuelo D."/>
            <person name="Ebbesson L."/>
            <person name="Teles M."/>
            <person name="MacKenzie S."/>
            <person name="Amaro C."/>
        </authorList>
    </citation>
    <scope>NUCLEOTIDE SEQUENCE</scope>
</reference>
<dbReference type="EMBL" id="GBXM01056232">
    <property type="protein sequence ID" value="JAH52345.1"/>
    <property type="molecule type" value="Transcribed_RNA"/>
</dbReference>
<dbReference type="AlphaFoldDB" id="A0A0E9THH7"/>
<organism evidence="1">
    <name type="scientific">Anguilla anguilla</name>
    <name type="common">European freshwater eel</name>
    <name type="synonym">Muraena anguilla</name>
    <dbReference type="NCBI Taxonomy" id="7936"/>
    <lineage>
        <taxon>Eukaryota</taxon>
        <taxon>Metazoa</taxon>
        <taxon>Chordata</taxon>
        <taxon>Craniata</taxon>
        <taxon>Vertebrata</taxon>
        <taxon>Euteleostomi</taxon>
        <taxon>Actinopterygii</taxon>
        <taxon>Neopterygii</taxon>
        <taxon>Teleostei</taxon>
        <taxon>Anguilliformes</taxon>
        <taxon>Anguillidae</taxon>
        <taxon>Anguilla</taxon>
    </lineage>
</organism>
<protein>
    <submittedName>
        <fullName evidence="1">Uncharacterized protein</fullName>
    </submittedName>
</protein>
<reference evidence="1" key="1">
    <citation type="submission" date="2014-11" db="EMBL/GenBank/DDBJ databases">
        <authorList>
            <person name="Amaro Gonzalez C."/>
        </authorList>
    </citation>
    <scope>NUCLEOTIDE SEQUENCE</scope>
</reference>
<name>A0A0E9THH7_ANGAN</name>
<sequence>MIFYFLNQGGKVISDIR</sequence>
<proteinExistence type="predicted"/>
<accession>A0A0E9THH7</accession>
<evidence type="ECO:0000313" key="1">
    <source>
        <dbReference type="EMBL" id="JAH52345.1"/>
    </source>
</evidence>